<dbReference type="InterPro" id="IPR050266">
    <property type="entry name" value="AB_hydrolase_sf"/>
</dbReference>
<name>A0ABW9GCF4_9MICO</name>
<dbReference type="PANTHER" id="PTHR43798">
    <property type="entry name" value="MONOACYLGLYCEROL LIPASE"/>
    <property type="match status" value="1"/>
</dbReference>
<dbReference type="InterPro" id="IPR029058">
    <property type="entry name" value="AB_hydrolase_fold"/>
</dbReference>
<feature type="domain" description="AB hydrolase-1" evidence="1">
    <location>
        <begin position="30"/>
        <end position="144"/>
    </location>
</feature>
<dbReference type="Pfam" id="PF00561">
    <property type="entry name" value="Abhydrolase_1"/>
    <property type="match status" value="1"/>
</dbReference>
<reference evidence="2 3" key="1">
    <citation type="submission" date="2023-03" db="EMBL/GenBank/DDBJ databases">
        <title>MT1 and MT2 Draft Genomes of Novel Species.</title>
        <authorList>
            <person name="Venkateswaran K."/>
        </authorList>
    </citation>
    <scope>NUCLEOTIDE SEQUENCE [LARGE SCALE GENOMIC DNA]</scope>
    <source>
        <strain evidence="2 3">IF8SW-P5</strain>
    </source>
</reference>
<sequence length="290" mass="31264">MTDRTHAVAVAGGTLHVGEWHPDADGAPWLLVHGVTASHRAWSWVAEAAPNLRLIAPDLRGRGRSADIDGPLGMAAHADDLAAVLDATGVERAVVVGHSMGAFVSAVLADRHPDRVERVVLVDGGLPLDLPPGMPPRDAVRHVLGPTAARLEMRFSDRGQYREFWREHPAFVGREDPLLDDYFDYDLVGEEPELRPATTFATVEADSLDQNTGADIARALDRMPRPSLLLAAARGLRGEVPPLYPDLAGLRSAFPQLTDARRVPDTDHYSIVMSHPGARAVVAATRGLLP</sequence>
<gene>
    <name evidence="2" type="ORF">P5G46_02620</name>
</gene>
<accession>A0ABW9GCF4</accession>
<evidence type="ECO:0000313" key="2">
    <source>
        <dbReference type="EMBL" id="MFM2719392.1"/>
    </source>
</evidence>
<dbReference type="RefSeq" id="WP_408904918.1">
    <property type="nucleotide sequence ID" value="NZ_JAROCE010000001.1"/>
</dbReference>
<protein>
    <submittedName>
        <fullName evidence="2">Alpha/beta hydrolase</fullName>
    </submittedName>
</protein>
<organism evidence="2 3">
    <name type="scientific">Microbacterium mcarthurae</name>
    <dbReference type="NCBI Taxonomy" id="3035918"/>
    <lineage>
        <taxon>Bacteria</taxon>
        <taxon>Bacillati</taxon>
        <taxon>Actinomycetota</taxon>
        <taxon>Actinomycetes</taxon>
        <taxon>Micrococcales</taxon>
        <taxon>Microbacteriaceae</taxon>
        <taxon>Microbacterium</taxon>
    </lineage>
</organism>
<dbReference type="Proteomes" id="UP001630303">
    <property type="component" value="Unassembled WGS sequence"/>
</dbReference>
<dbReference type="Gene3D" id="3.40.50.1820">
    <property type="entry name" value="alpha/beta hydrolase"/>
    <property type="match status" value="1"/>
</dbReference>
<comment type="caution">
    <text evidence="2">The sequence shown here is derived from an EMBL/GenBank/DDBJ whole genome shotgun (WGS) entry which is preliminary data.</text>
</comment>
<keyword evidence="2" id="KW-0378">Hydrolase</keyword>
<evidence type="ECO:0000313" key="3">
    <source>
        <dbReference type="Proteomes" id="UP001630303"/>
    </source>
</evidence>
<dbReference type="InterPro" id="IPR000073">
    <property type="entry name" value="AB_hydrolase_1"/>
</dbReference>
<keyword evidence="3" id="KW-1185">Reference proteome</keyword>
<dbReference type="PANTHER" id="PTHR43798:SF33">
    <property type="entry name" value="HYDROLASE, PUTATIVE (AFU_ORTHOLOGUE AFUA_2G14860)-RELATED"/>
    <property type="match status" value="1"/>
</dbReference>
<dbReference type="SUPFAM" id="SSF53474">
    <property type="entry name" value="alpha/beta-Hydrolases"/>
    <property type="match status" value="1"/>
</dbReference>
<dbReference type="EMBL" id="JAROCE010000001">
    <property type="protein sequence ID" value="MFM2719392.1"/>
    <property type="molecule type" value="Genomic_DNA"/>
</dbReference>
<dbReference type="GO" id="GO:0016787">
    <property type="term" value="F:hydrolase activity"/>
    <property type="evidence" value="ECO:0007669"/>
    <property type="project" value="UniProtKB-KW"/>
</dbReference>
<dbReference type="PRINTS" id="PR00111">
    <property type="entry name" value="ABHYDROLASE"/>
</dbReference>
<proteinExistence type="predicted"/>
<evidence type="ECO:0000259" key="1">
    <source>
        <dbReference type="Pfam" id="PF00561"/>
    </source>
</evidence>